<dbReference type="InterPro" id="IPR017452">
    <property type="entry name" value="GPCR_Rhodpsn_7TM"/>
</dbReference>
<keyword evidence="5 9" id="KW-0472">Membrane</keyword>
<dbReference type="Proteomes" id="UP000050792">
    <property type="component" value="Unassembled WGS sequence"/>
</dbReference>
<protein>
    <submittedName>
        <fullName evidence="11">G_PROTEIN_RECEP_F1_2 domain-containing protein</fullName>
    </submittedName>
</protein>
<dbReference type="PANTHER" id="PTHR45695">
    <property type="entry name" value="LEUCOKININ RECEPTOR-RELATED"/>
    <property type="match status" value="1"/>
</dbReference>
<evidence type="ECO:0000256" key="6">
    <source>
        <dbReference type="ARBA" id="ARBA00023170"/>
    </source>
</evidence>
<organism evidence="10 11">
    <name type="scientific">Schistosoma rodhaini</name>
    <dbReference type="NCBI Taxonomy" id="6188"/>
    <lineage>
        <taxon>Eukaryota</taxon>
        <taxon>Metazoa</taxon>
        <taxon>Spiralia</taxon>
        <taxon>Lophotrochozoa</taxon>
        <taxon>Platyhelminthes</taxon>
        <taxon>Trematoda</taxon>
        <taxon>Digenea</taxon>
        <taxon>Strigeidida</taxon>
        <taxon>Schistosomatoidea</taxon>
        <taxon>Schistosomatidae</taxon>
        <taxon>Schistosoma</taxon>
    </lineage>
</organism>
<dbReference type="AlphaFoldDB" id="A0A183QU44"/>
<evidence type="ECO:0000256" key="9">
    <source>
        <dbReference type="SAM" id="Phobius"/>
    </source>
</evidence>
<keyword evidence="4" id="KW-0297">G-protein coupled receptor</keyword>
<reference evidence="10" key="1">
    <citation type="submission" date="2022-06" db="EMBL/GenBank/DDBJ databases">
        <authorList>
            <person name="Berger JAMES D."/>
            <person name="Berger JAMES D."/>
        </authorList>
    </citation>
    <scope>NUCLEOTIDE SEQUENCE [LARGE SCALE GENOMIC DNA]</scope>
</reference>
<dbReference type="PROSITE" id="PS50262">
    <property type="entry name" value="G_PROTEIN_RECEP_F1_2"/>
    <property type="match status" value="1"/>
</dbReference>
<evidence type="ECO:0000256" key="5">
    <source>
        <dbReference type="ARBA" id="ARBA00023136"/>
    </source>
</evidence>
<feature type="transmembrane region" description="Helical" evidence="9">
    <location>
        <begin position="27"/>
        <end position="48"/>
    </location>
</feature>
<dbReference type="PANTHER" id="PTHR45695:SF9">
    <property type="entry name" value="LEUCOKININ RECEPTOR"/>
    <property type="match status" value="1"/>
</dbReference>
<reference evidence="11" key="2">
    <citation type="submission" date="2023-11" db="UniProtKB">
        <authorList>
            <consortium name="WormBaseParasite"/>
        </authorList>
    </citation>
    <scope>IDENTIFICATION</scope>
</reference>
<dbReference type="GO" id="GO:0004930">
    <property type="term" value="F:G protein-coupled receptor activity"/>
    <property type="evidence" value="ECO:0007669"/>
    <property type="project" value="UniProtKB-KW"/>
</dbReference>
<evidence type="ECO:0000256" key="8">
    <source>
        <dbReference type="SAM" id="MobiDB-lite"/>
    </source>
</evidence>
<keyword evidence="10" id="KW-1185">Reference proteome</keyword>
<keyword evidence="2 9" id="KW-0812">Transmembrane</keyword>
<keyword evidence="7" id="KW-0807">Transducer</keyword>
<comment type="subcellular location">
    <subcellularLocation>
        <location evidence="1">Membrane</location>
        <topology evidence="1">Multi-pass membrane protein</topology>
    </subcellularLocation>
</comment>
<evidence type="ECO:0000256" key="2">
    <source>
        <dbReference type="ARBA" id="ARBA00022692"/>
    </source>
</evidence>
<feature type="region of interest" description="Disordered" evidence="8">
    <location>
        <begin position="368"/>
        <end position="399"/>
    </location>
</feature>
<dbReference type="InterPro" id="IPR000276">
    <property type="entry name" value="GPCR_Rhodpsn"/>
</dbReference>
<feature type="compositionally biased region" description="Low complexity" evidence="8">
    <location>
        <begin position="368"/>
        <end position="385"/>
    </location>
</feature>
<keyword evidence="3 9" id="KW-1133">Transmembrane helix</keyword>
<feature type="transmembrane region" description="Helical" evidence="9">
    <location>
        <begin position="313"/>
        <end position="331"/>
    </location>
</feature>
<feature type="transmembrane region" description="Helical" evidence="9">
    <location>
        <begin position="251"/>
        <end position="274"/>
    </location>
</feature>
<name>A0A183QU44_9TREM</name>
<sequence length="399" mass="46804">MIYNLTCFNALIDFTNEGIMMYRFRAYITPLIVLFGIIGNILVIIIFIKMQKKSSCRFNCYIIGITIAHIMELIFNAFLDDFIGRGLAWLTNCNINIKLDTYSLILCKILSYIPETSGIISTNVLILFSIDRIITVFNPIKFRGDRYLYITYIGILSIYIIGIILYLPTAIHSGIVLNSNNYTICQFVDPLKFSVQYNLYLSNIGATIIPTIIAFITTIIITLKLRRLFKERYIMCQYYDRHNNSNELRRIAGHLTMTTIFFILNIPLIIVVLLRQHSDYSYYHLIYPNYTNQLKHLSKLFSSIKSINAAMEFPTFFIFLSSFRQHFYYLCCHKKKQKKTNLKDIFKLNNIQEKWKIILKRNYVKSDTTTTTNTNTNNNNNNNNNRSMDKIYHTNRNVQ</sequence>
<evidence type="ECO:0000256" key="7">
    <source>
        <dbReference type="ARBA" id="ARBA00023224"/>
    </source>
</evidence>
<feature type="transmembrane region" description="Helical" evidence="9">
    <location>
        <begin position="147"/>
        <end position="167"/>
    </location>
</feature>
<dbReference type="SUPFAM" id="SSF81321">
    <property type="entry name" value="Family A G protein-coupled receptor-like"/>
    <property type="match status" value="1"/>
</dbReference>
<dbReference type="WBParaSite" id="SRDH1_60810.1">
    <property type="protein sequence ID" value="SRDH1_60810.1"/>
    <property type="gene ID" value="SRDH1_60810"/>
</dbReference>
<dbReference type="GO" id="GO:0005886">
    <property type="term" value="C:plasma membrane"/>
    <property type="evidence" value="ECO:0007669"/>
    <property type="project" value="TreeGrafter"/>
</dbReference>
<evidence type="ECO:0000313" key="10">
    <source>
        <dbReference type="Proteomes" id="UP000050792"/>
    </source>
</evidence>
<evidence type="ECO:0000256" key="4">
    <source>
        <dbReference type="ARBA" id="ARBA00023040"/>
    </source>
</evidence>
<proteinExistence type="predicted"/>
<feature type="transmembrane region" description="Helical" evidence="9">
    <location>
        <begin position="60"/>
        <end position="79"/>
    </location>
</feature>
<feature type="transmembrane region" description="Helical" evidence="9">
    <location>
        <begin position="200"/>
        <end position="223"/>
    </location>
</feature>
<accession>A0A183QU44</accession>
<evidence type="ECO:0000256" key="3">
    <source>
        <dbReference type="ARBA" id="ARBA00022989"/>
    </source>
</evidence>
<dbReference type="Pfam" id="PF00001">
    <property type="entry name" value="7tm_1"/>
    <property type="match status" value="1"/>
</dbReference>
<evidence type="ECO:0000313" key="11">
    <source>
        <dbReference type="WBParaSite" id="SRDH1_60810.1"/>
    </source>
</evidence>
<dbReference type="PRINTS" id="PR00237">
    <property type="entry name" value="GPCRRHODOPSN"/>
</dbReference>
<evidence type="ECO:0000256" key="1">
    <source>
        <dbReference type="ARBA" id="ARBA00004141"/>
    </source>
</evidence>
<dbReference type="Gene3D" id="1.20.1070.10">
    <property type="entry name" value="Rhodopsin 7-helix transmembrane proteins"/>
    <property type="match status" value="1"/>
</dbReference>
<keyword evidence="6" id="KW-0675">Receptor</keyword>